<dbReference type="EMBL" id="JACIEG010000001">
    <property type="protein sequence ID" value="MBB3967807.1"/>
    <property type="molecule type" value="Genomic_DNA"/>
</dbReference>
<dbReference type="SUPFAM" id="SSF51690">
    <property type="entry name" value="Nicotinate/Quinolinate PRTase C-terminal domain-like"/>
    <property type="match status" value="1"/>
</dbReference>
<protein>
    <recommendedName>
        <fullName evidence="4">nicotinate-nucleotide diphosphorylase (carboxylating)</fullName>
        <ecNumber evidence="4">2.4.2.19</ecNumber>
    </recommendedName>
    <alternativeName>
        <fullName evidence="8">Quinolinate phosphoribosyltransferase [decarboxylating]</fullName>
    </alternativeName>
</protein>
<organism evidence="12 13">
    <name type="scientific">Mucilaginibacter phyllosphaerae</name>
    <dbReference type="NCBI Taxonomy" id="1812349"/>
    <lineage>
        <taxon>Bacteria</taxon>
        <taxon>Pseudomonadati</taxon>
        <taxon>Bacteroidota</taxon>
        <taxon>Sphingobacteriia</taxon>
        <taxon>Sphingobacteriales</taxon>
        <taxon>Sphingobacteriaceae</taxon>
        <taxon>Mucilaginibacter</taxon>
    </lineage>
</organism>
<keyword evidence="13" id="KW-1185">Reference proteome</keyword>
<evidence type="ECO:0000256" key="7">
    <source>
        <dbReference type="ARBA" id="ARBA00022679"/>
    </source>
</evidence>
<gene>
    <name evidence="12" type="ORF">GGR35_000393</name>
</gene>
<feature type="domain" description="Quinolinate phosphoribosyl transferase C-terminal" evidence="10">
    <location>
        <begin position="115"/>
        <end position="284"/>
    </location>
</feature>
<dbReference type="PANTHER" id="PTHR32179:SF3">
    <property type="entry name" value="NICOTINATE-NUCLEOTIDE PYROPHOSPHORYLASE [CARBOXYLATING]"/>
    <property type="match status" value="1"/>
</dbReference>
<dbReference type="GO" id="GO:0004514">
    <property type="term" value="F:nicotinate-nucleotide diphosphorylase (carboxylating) activity"/>
    <property type="evidence" value="ECO:0007669"/>
    <property type="project" value="UniProtKB-EC"/>
</dbReference>
<dbReference type="InterPro" id="IPR002638">
    <property type="entry name" value="Quinolinate_PRibosylTrfase_C"/>
</dbReference>
<evidence type="ECO:0000256" key="4">
    <source>
        <dbReference type="ARBA" id="ARBA00011944"/>
    </source>
</evidence>
<evidence type="ECO:0000256" key="6">
    <source>
        <dbReference type="ARBA" id="ARBA00022676"/>
    </source>
</evidence>
<keyword evidence="6 9" id="KW-0328">Glycosyltransferase</keyword>
<comment type="caution">
    <text evidence="12">The sequence shown here is derived from an EMBL/GenBank/DDBJ whole genome shotgun (WGS) entry which is preliminary data.</text>
</comment>
<sequence>MLKNKGLDKEIIHQFIVNALKEDVGDGDHTSLATIAAGTQGKAKLLVKDTGILAGVELAQEIFRTVDPELKVTVFLNDGAGVKPKDVAFEVEGDAQAILKAERLVLNCMQRMSGIATKTHDIVTLLEGTTAKVLDTRKTTPGLRYLEKWAVRIGGGVNHRIGLYDMILIKDNHVDYSGGIRQAIENANKYLADTGKKLAIEIEVRNLEELEQVLQTGKVNRILIDNFNFEDLRQAVSMIKGQYITEASGGITIDNIREYADCGVDYISVGALTHSVKSLDLSLKAV</sequence>
<comment type="function">
    <text evidence="1">Involved in the catabolism of quinolinic acid (QA).</text>
</comment>
<evidence type="ECO:0000259" key="11">
    <source>
        <dbReference type="Pfam" id="PF02749"/>
    </source>
</evidence>
<keyword evidence="5" id="KW-0662">Pyridine nucleotide biosynthesis</keyword>
<comment type="pathway">
    <text evidence="2">Cofactor biosynthesis; NAD(+) biosynthesis; nicotinate D-ribonucleotide from quinolinate: step 1/1.</text>
</comment>
<keyword evidence="7 9" id="KW-0808">Transferase</keyword>
<dbReference type="InterPro" id="IPR013785">
    <property type="entry name" value="Aldolase_TIM"/>
</dbReference>
<dbReference type="PANTHER" id="PTHR32179">
    <property type="entry name" value="NICOTINATE-NUCLEOTIDE PYROPHOSPHORYLASE [CARBOXYLATING]"/>
    <property type="match status" value="1"/>
</dbReference>
<dbReference type="RefSeq" id="WP_204986269.1">
    <property type="nucleotide sequence ID" value="NZ_BMCZ01000001.1"/>
</dbReference>
<evidence type="ECO:0000313" key="13">
    <source>
        <dbReference type="Proteomes" id="UP000583101"/>
    </source>
</evidence>
<evidence type="ECO:0000256" key="3">
    <source>
        <dbReference type="ARBA" id="ARBA00009400"/>
    </source>
</evidence>
<dbReference type="Pfam" id="PF02749">
    <property type="entry name" value="QRPTase_N"/>
    <property type="match status" value="1"/>
</dbReference>
<dbReference type="Proteomes" id="UP000583101">
    <property type="component" value="Unassembled WGS sequence"/>
</dbReference>
<dbReference type="InterPro" id="IPR027277">
    <property type="entry name" value="NadC/ModD"/>
</dbReference>
<dbReference type="InterPro" id="IPR037128">
    <property type="entry name" value="Quinolinate_PRibosylTase_N_sf"/>
</dbReference>
<comment type="similarity">
    <text evidence="3 9">Belongs to the NadC/ModD family.</text>
</comment>
<proteinExistence type="inferred from homology"/>
<evidence type="ECO:0000313" key="12">
    <source>
        <dbReference type="EMBL" id="MBB3967807.1"/>
    </source>
</evidence>
<dbReference type="EC" id="2.4.2.19" evidence="4"/>
<dbReference type="NCBIfam" id="TIGR00078">
    <property type="entry name" value="nadC"/>
    <property type="match status" value="1"/>
</dbReference>
<dbReference type="Pfam" id="PF01729">
    <property type="entry name" value="QRPTase_C"/>
    <property type="match status" value="1"/>
</dbReference>
<evidence type="ECO:0000256" key="1">
    <source>
        <dbReference type="ARBA" id="ARBA00003237"/>
    </source>
</evidence>
<evidence type="ECO:0000256" key="9">
    <source>
        <dbReference type="PIRNR" id="PIRNR006250"/>
    </source>
</evidence>
<evidence type="ECO:0000256" key="8">
    <source>
        <dbReference type="ARBA" id="ARBA00033102"/>
    </source>
</evidence>
<dbReference type="CDD" id="cd01572">
    <property type="entry name" value="QPRTase"/>
    <property type="match status" value="1"/>
</dbReference>
<dbReference type="Gene3D" id="3.90.1170.20">
    <property type="entry name" value="Quinolinate phosphoribosyl transferase, N-terminal domain"/>
    <property type="match status" value="1"/>
</dbReference>
<dbReference type="InterPro" id="IPR036068">
    <property type="entry name" value="Nicotinate_pribotase-like_C"/>
</dbReference>
<dbReference type="InterPro" id="IPR022412">
    <property type="entry name" value="Quinolinate_PRibosylTrfase_N"/>
</dbReference>
<evidence type="ECO:0000256" key="5">
    <source>
        <dbReference type="ARBA" id="ARBA00022642"/>
    </source>
</evidence>
<reference evidence="12 13" key="1">
    <citation type="submission" date="2020-08" db="EMBL/GenBank/DDBJ databases">
        <title>Genomic Encyclopedia of Type Strains, Phase IV (KMG-IV): sequencing the most valuable type-strain genomes for metagenomic binning, comparative biology and taxonomic classification.</title>
        <authorList>
            <person name="Goeker M."/>
        </authorList>
    </citation>
    <scope>NUCLEOTIDE SEQUENCE [LARGE SCALE GENOMIC DNA]</scope>
    <source>
        <strain evidence="12 13">DSM 100995</strain>
    </source>
</reference>
<evidence type="ECO:0000256" key="2">
    <source>
        <dbReference type="ARBA" id="ARBA00004893"/>
    </source>
</evidence>
<dbReference type="InterPro" id="IPR004393">
    <property type="entry name" value="NadC"/>
</dbReference>
<evidence type="ECO:0000259" key="10">
    <source>
        <dbReference type="Pfam" id="PF01729"/>
    </source>
</evidence>
<dbReference type="PIRSF" id="PIRSF006250">
    <property type="entry name" value="NadC_ModD"/>
    <property type="match status" value="1"/>
</dbReference>
<feature type="domain" description="Quinolinate phosphoribosyl transferase N-terminal" evidence="11">
    <location>
        <begin position="28"/>
        <end position="113"/>
    </location>
</feature>
<name>A0ABR6I484_9SPHI</name>
<accession>A0ABR6I484</accession>
<dbReference type="SUPFAM" id="SSF54675">
    <property type="entry name" value="Nicotinate/Quinolinate PRTase N-terminal domain-like"/>
    <property type="match status" value="1"/>
</dbReference>
<dbReference type="Gene3D" id="3.20.20.70">
    <property type="entry name" value="Aldolase class I"/>
    <property type="match status" value="1"/>
</dbReference>